<feature type="transmembrane region" description="Helical" evidence="1">
    <location>
        <begin position="267"/>
        <end position="287"/>
    </location>
</feature>
<dbReference type="RefSeq" id="WP_199404248.1">
    <property type="nucleotide sequence ID" value="NZ_JAOZFC020000001.1"/>
</dbReference>
<proteinExistence type="predicted"/>
<gene>
    <name evidence="2" type="ORF">OIT47_007510</name>
</gene>
<dbReference type="InterPro" id="IPR046062">
    <property type="entry name" value="DUF6020"/>
</dbReference>
<dbReference type="Pfam" id="PF19484">
    <property type="entry name" value="DUF6020"/>
    <property type="match status" value="1"/>
</dbReference>
<comment type="caution">
    <text evidence="2">The sequence shown here is derived from an EMBL/GenBank/DDBJ whole genome shotgun (WGS) entry which is preliminary data.</text>
</comment>
<dbReference type="Proteomes" id="UP001146336">
    <property type="component" value="Unassembled WGS sequence"/>
</dbReference>
<feature type="transmembrane region" description="Helical" evidence="1">
    <location>
        <begin position="236"/>
        <end position="260"/>
    </location>
</feature>
<feature type="transmembrane region" description="Helical" evidence="1">
    <location>
        <begin position="625"/>
        <end position="644"/>
    </location>
</feature>
<feature type="transmembrane region" description="Helical" evidence="1">
    <location>
        <begin position="20"/>
        <end position="37"/>
    </location>
</feature>
<protein>
    <submittedName>
        <fullName evidence="2">DUF6020 family protein</fullName>
    </submittedName>
</protein>
<feature type="transmembrane region" description="Helical" evidence="1">
    <location>
        <begin position="293"/>
        <end position="312"/>
    </location>
</feature>
<keyword evidence="1" id="KW-0472">Membrane</keyword>
<dbReference type="EMBL" id="JAOZFC020000001">
    <property type="protein sequence ID" value="MDF9300114.1"/>
    <property type="molecule type" value="Genomic_DNA"/>
</dbReference>
<feature type="transmembrane region" description="Helical" evidence="1">
    <location>
        <begin position="342"/>
        <end position="358"/>
    </location>
</feature>
<feature type="transmembrane region" description="Helical" evidence="1">
    <location>
        <begin position="601"/>
        <end position="619"/>
    </location>
</feature>
<evidence type="ECO:0000313" key="2">
    <source>
        <dbReference type="EMBL" id="MDF9300114.1"/>
    </source>
</evidence>
<reference evidence="2" key="1">
    <citation type="submission" date="2023-03" db="EMBL/GenBank/DDBJ databases">
        <title>Comparative genomics of Weissella fermenti BK2, and weissella type species.</title>
        <authorList>
            <person name="Lee J.K."/>
            <person name="Baek J.H."/>
            <person name="Kim J.M."/>
            <person name="Choi D.G."/>
            <person name="Jeon C.O."/>
        </authorList>
    </citation>
    <scope>NUCLEOTIDE SEQUENCE</scope>
    <source>
        <strain evidence="2">BK2</strain>
    </source>
</reference>
<feature type="transmembrane region" description="Helical" evidence="1">
    <location>
        <begin position="574"/>
        <end position="594"/>
    </location>
</feature>
<feature type="transmembrane region" description="Helical" evidence="1">
    <location>
        <begin position="52"/>
        <end position="68"/>
    </location>
</feature>
<feature type="transmembrane region" description="Helical" evidence="1">
    <location>
        <begin position="119"/>
        <end position="138"/>
    </location>
</feature>
<feature type="transmembrane region" description="Helical" evidence="1">
    <location>
        <begin position="159"/>
        <end position="178"/>
    </location>
</feature>
<evidence type="ECO:0000256" key="1">
    <source>
        <dbReference type="SAM" id="Phobius"/>
    </source>
</evidence>
<feature type="transmembrane region" description="Helical" evidence="1">
    <location>
        <begin position="365"/>
        <end position="386"/>
    </location>
</feature>
<feature type="transmembrane region" description="Helical" evidence="1">
    <location>
        <begin position="319"/>
        <end position="336"/>
    </location>
</feature>
<accession>A0ABT6D3L7</accession>
<keyword evidence="1" id="KW-1133">Transmembrane helix</keyword>
<keyword evidence="1" id="KW-0812">Transmembrane</keyword>
<feature type="transmembrane region" description="Helical" evidence="1">
    <location>
        <begin position="80"/>
        <end position="99"/>
    </location>
</feature>
<keyword evidence="3" id="KW-1185">Reference proteome</keyword>
<evidence type="ECO:0000313" key="3">
    <source>
        <dbReference type="Proteomes" id="UP001146336"/>
    </source>
</evidence>
<sequence>MHKSERSEIVIAYIKRGAAYAQWLVMLVALEIIYPSVVNDRELHLRFAVDNVKMMASLAIVALVFVAYRKAKHQTLRFPWLTWVLAFGLSLLVNIPAALVSNEAQAKMTGAAYLDGSSLFGQVAVTLIAIVGYTLLFARAFQGLAYVLRFKEGETRVNYWLVLVTLLAFWAFWVHFYVPGVITWDGFRQFMEYQHQTLKAYNWTYVPTNHHPWLATLIVGFLFDLGRSWFGSVNNAVLFVVVVQILINAPIFAAVATYAFKRGGKVLGWLVYGFFAGPVVGLTMVMIDKTVLYYGFVLGFFLMYALVAETVFKHGFAKVAWWHYVLYAVFGLMMSLYRKDGAYVVDLASVLLIVFAAIKNRKTLLPIVISFVAVFGLTFAWNNVYLPAKGVIPGSSGEALTIPLRQVAQQVIVNKKDFTKADLAKVDKVMPLATIEKYYNVQQADNLKTTFPVDTFIRDRDDLKKIQTGKLSMKNTAKTKREISDFMAVWKKMLLKHPIQYIEMYVQANSLYFNLFQNHPDGGDGLILGWDYMDPIDYLHPDWYDDYTFMTTKAQRDFGYAAYTIYANFPLVKLVTHTAFALWALLILLALVIVRGGGSRWLLILPALAMLGTATLSPVNGYYRYAFPALYALPILIAFYKPVFMVHKKEND</sequence>
<organism evidence="2 3">
    <name type="scientific">Weissella fermenti</name>
    <dbReference type="NCBI Taxonomy" id="2987699"/>
    <lineage>
        <taxon>Bacteria</taxon>
        <taxon>Bacillati</taxon>
        <taxon>Bacillota</taxon>
        <taxon>Bacilli</taxon>
        <taxon>Lactobacillales</taxon>
        <taxon>Lactobacillaceae</taxon>
        <taxon>Weissella</taxon>
    </lineage>
</organism>
<name>A0ABT6D3L7_9LACO</name>